<gene>
    <name evidence="1" type="ORF">JG688_00011503</name>
</gene>
<dbReference type="EMBL" id="JAENGY010000811">
    <property type="protein sequence ID" value="KAG6956281.1"/>
    <property type="molecule type" value="Genomic_DNA"/>
</dbReference>
<organism evidence="1 2">
    <name type="scientific">Phytophthora aleatoria</name>
    <dbReference type="NCBI Taxonomy" id="2496075"/>
    <lineage>
        <taxon>Eukaryota</taxon>
        <taxon>Sar</taxon>
        <taxon>Stramenopiles</taxon>
        <taxon>Oomycota</taxon>
        <taxon>Peronosporomycetes</taxon>
        <taxon>Peronosporales</taxon>
        <taxon>Peronosporaceae</taxon>
        <taxon>Phytophthora</taxon>
    </lineage>
</organism>
<reference evidence="1" key="1">
    <citation type="submission" date="2021-01" db="EMBL/GenBank/DDBJ databases">
        <title>Phytophthora aleatoria, a newly-described species from Pinus radiata is distinct from Phytophthora cactorum isolates based on comparative genomics.</title>
        <authorList>
            <person name="Mcdougal R."/>
            <person name="Panda P."/>
            <person name="Williams N."/>
            <person name="Studholme D.J."/>
        </authorList>
    </citation>
    <scope>NUCLEOTIDE SEQUENCE</scope>
    <source>
        <strain evidence="1">NZFS 4037</strain>
    </source>
</reference>
<sequence length="86" mass="10057">MVNDTAFQKLKSGREACDAKSSKRSSNLCHSERHFEGLYEPTWTLANLDRSGRCLHRQHTAVPRRIDCSITDRICWSVFLLNKNWY</sequence>
<dbReference type="Proteomes" id="UP000709295">
    <property type="component" value="Unassembled WGS sequence"/>
</dbReference>
<proteinExistence type="predicted"/>
<comment type="caution">
    <text evidence="1">The sequence shown here is derived from an EMBL/GenBank/DDBJ whole genome shotgun (WGS) entry which is preliminary data.</text>
</comment>
<accession>A0A8J5IK01</accession>
<evidence type="ECO:0000313" key="2">
    <source>
        <dbReference type="Proteomes" id="UP000709295"/>
    </source>
</evidence>
<protein>
    <submittedName>
        <fullName evidence="1">Uncharacterized protein</fullName>
    </submittedName>
</protein>
<keyword evidence="2" id="KW-1185">Reference proteome</keyword>
<name>A0A8J5IK01_9STRA</name>
<evidence type="ECO:0000313" key="1">
    <source>
        <dbReference type="EMBL" id="KAG6956281.1"/>
    </source>
</evidence>
<dbReference type="AlphaFoldDB" id="A0A8J5IK01"/>